<sequence>TDFQPFNSANGEGFLRMINKLDPEFKLSCYVMIKKDIIYRYQAVFQVIKEMITHTCDIAAITTDLWTSYAKSENMELYDILICVALINYPHNGNNIHQTILIKLQLLELDSKVNVAITNNGSNMIKAIHEWDSVNHIPCNNNNITIDEDSEDNESVLDDKESDDNNDKE</sequence>
<evidence type="ECO:0000256" key="2">
    <source>
        <dbReference type="ARBA" id="ARBA00022723"/>
    </source>
</evidence>
<evidence type="ECO:0000256" key="3">
    <source>
        <dbReference type="ARBA" id="ARBA00022771"/>
    </source>
</evidence>
<dbReference type="EMBL" id="CAJVPQ010002882">
    <property type="protein sequence ID" value="CAG8611453.1"/>
    <property type="molecule type" value="Genomic_DNA"/>
</dbReference>
<protein>
    <submittedName>
        <fullName evidence="7">6748_t:CDS:1</fullName>
    </submittedName>
</protein>
<organism evidence="7 8">
    <name type="scientific">Funneliformis caledonium</name>
    <dbReference type="NCBI Taxonomy" id="1117310"/>
    <lineage>
        <taxon>Eukaryota</taxon>
        <taxon>Fungi</taxon>
        <taxon>Fungi incertae sedis</taxon>
        <taxon>Mucoromycota</taxon>
        <taxon>Glomeromycotina</taxon>
        <taxon>Glomeromycetes</taxon>
        <taxon>Glomerales</taxon>
        <taxon>Glomeraceae</taxon>
        <taxon>Funneliformis</taxon>
    </lineage>
</organism>
<keyword evidence="2" id="KW-0479">Metal-binding</keyword>
<evidence type="ECO:0000256" key="5">
    <source>
        <dbReference type="ARBA" id="ARBA00023242"/>
    </source>
</evidence>
<keyword evidence="3" id="KW-0863">Zinc-finger</keyword>
<comment type="caution">
    <text evidence="7">The sequence shown here is derived from an EMBL/GenBank/DDBJ whole genome shotgun (WGS) entry which is preliminary data.</text>
</comment>
<dbReference type="GO" id="GO:0008270">
    <property type="term" value="F:zinc ion binding"/>
    <property type="evidence" value="ECO:0007669"/>
    <property type="project" value="UniProtKB-KW"/>
</dbReference>
<dbReference type="PANTHER" id="PTHR46481:SF10">
    <property type="entry name" value="ZINC FINGER BED DOMAIN-CONTAINING PROTEIN 39"/>
    <property type="match status" value="1"/>
</dbReference>
<evidence type="ECO:0000313" key="7">
    <source>
        <dbReference type="EMBL" id="CAG8611453.1"/>
    </source>
</evidence>
<dbReference type="Proteomes" id="UP000789570">
    <property type="component" value="Unassembled WGS sequence"/>
</dbReference>
<feature type="non-terminal residue" evidence="7">
    <location>
        <position position="169"/>
    </location>
</feature>
<comment type="subcellular location">
    <subcellularLocation>
        <location evidence="1">Nucleus</location>
    </subcellularLocation>
</comment>
<feature type="region of interest" description="Disordered" evidence="6">
    <location>
        <begin position="142"/>
        <end position="169"/>
    </location>
</feature>
<feature type="compositionally biased region" description="Basic and acidic residues" evidence="6">
    <location>
        <begin position="157"/>
        <end position="169"/>
    </location>
</feature>
<dbReference type="OrthoDB" id="2406548at2759"/>
<evidence type="ECO:0000256" key="1">
    <source>
        <dbReference type="ARBA" id="ARBA00004123"/>
    </source>
</evidence>
<proteinExistence type="predicted"/>
<evidence type="ECO:0000313" key="8">
    <source>
        <dbReference type="Proteomes" id="UP000789570"/>
    </source>
</evidence>
<keyword evidence="8" id="KW-1185">Reference proteome</keyword>
<accession>A0A9N9CTG9</accession>
<evidence type="ECO:0000256" key="6">
    <source>
        <dbReference type="SAM" id="MobiDB-lite"/>
    </source>
</evidence>
<keyword evidence="5" id="KW-0539">Nucleus</keyword>
<dbReference type="GO" id="GO:0005634">
    <property type="term" value="C:nucleus"/>
    <property type="evidence" value="ECO:0007669"/>
    <property type="project" value="UniProtKB-SubCell"/>
</dbReference>
<gene>
    <name evidence="7" type="ORF">FCALED_LOCUS9093</name>
</gene>
<reference evidence="7" key="1">
    <citation type="submission" date="2021-06" db="EMBL/GenBank/DDBJ databases">
        <authorList>
            <person name="Kallberg Y."/>
            <person name="Tangrot J."/>
            <person name="Rosling A."/>
        </authorList>
    </citation>
    <scope>NUCLEOTIDE SEQUENCE</scope>
    <source>
        <strain evidence="7">UK204</strain>
    </source>
</reference>
<name>A0A9N9CTG9_9GLOM</name>
<dbReference type="PANTHER" id="PTHR46481">
    <property type="entry name" value="ZINC FINGER BED DOMAIN-CONTAINING PROTEIN 4"/>
    <property type="match status" value="1"/>
</dbReference>
<dbReference type="InterPro" id="IPR052035">
    <property type="entry name" value="ZnF_BED_domain_contain"/>
</dbReference>
<keyword evidence="4" id="KW-0862">Zinc</keyword>
<evidence type="ECO:0000256" key="4">
    <source>
        <dbReference type="ARBA" id="ARBA00022833"/>
    </source>
</evidence>
<dbReference type="AlphaFoldDB" id="A0A9N9CTG9"/>
<feature type="compositionally biased region" description="Acidic residues" evidence="6">
    <location>
        <begin position="146"/>
        <end position="156"/>
    </location>
</feature>